<evidence type="ECO:0000313" key="1">
    <source>
        <dbReference type="EMBL" id="KGK11919.1"/>
    </source>
</evidence>
<dbReference type="AlphaFoldDB" id="A0A099LW92"/>
<name>A0A099LW92_9VIBR</name>
<dbReference type="Proteomes" id="UP000029994">
    <property type="component" value="Unassembled WGS sequence"/>
</dbReference>
<sequence>MKRDEIGINASLSDDSYKKALNNSGRTILRKKIYIIQRLINCHLTYASNLMLKRAANFDKFINIHLTLHLHCRLIDALFVFALHNKQQLQGLQSTIMNPRRVKDE</sequence>
<dbReference type="STRING" id="29495.EA26_11610"/>
<dbReference type="EMBL" id="JMCG01000001">
    <property type="protein sequence ID" value="KGK11919.1"/>
    <property type="molecule type" value="Genomic_DNA"/>
</dbReference>
<gene>
    <name evidence="1" type="ORF">EA26_11610</name>
</gene>
<evidence type="ECO:0000313" key="2">
    <source>
        <dbReference type="Proteomes" id="UP000029994"/>
    </source>
</evidence>
<reference evidence="1 2" key="1">
    <citation type="submission" date="2014-04" db="EMBL/GenBank/DDBJ databases">
        <title>Genome sequencing of Vibrio navarrensis strains.</title>
        <authorList>
            <person name="Gladney L.M."/>
            <person name="Katz L.S."/>
            <person name="Marino-Ramirez L."/>
            <person name="Jordan I.K."/>
        </authorList>
    </citation>
    <scope>NUCLEOTIDE SEQUENCE [LARGE SCALE GENOMIC DNA]</scope>
    <source>
        <strain evidence="1 2">ATCC 51183</strain>
    </source>
</reference>
<keyword evidence="2" id="KW-1185">Reference proteome</keyword>
<organism evidence="1 2">
    <name type="scientific">Vibrio navarrensis</name>
    <dbReference type="NCBI Taxonomy" id="29495"/>
    <lineage>
        <taxon>Bacteria</taxon>
        <taxon>Pseudomonadati</taxon>
        <taxon>Pseudomonadota</taxon>
        <taxon>Gammaproteobacteria</taxon>
        <taxon>Vibrionales</taxon>
        <taxon>Vibrionaceae</taxon>
        <taxon>Vibrio</taxon>
    </lineage>
</organism>
<accession>A0A099LW92</accession>
<protein>
    <submittedName>
        <fullName evidence="1">Uncharacterized protein</fullName>
    </submittedName>
</protein>
<proteinExistence type="predicted"/>
<comment type="caution">
    <text evidence="1">The sequence shown here is derived from an EMBL/GenBank/DDBJ whole genome shotgun (WGS) entry which is preliminary data.</text>
</comment>